<keyword evidence="2" id="KW-1185">Reference proteome</keyword>
<sequence>MGLPAALRLWHRQPWPEGLVHCRCHRHHFPDEHWWNFWQCLLASGDRDGAARLMVEALYVAVRVASFERVLAFLQQRFRVPPRRSTRPDPVIPQHLLASYDRLLPGAPLSSSSS</sequence>
<organism evidence="1 2">
    <name type="scientific">Aphanothece cf. minutissima CCALA 015</name>
    <dbReference type="NCBI Taxonomy" id="2107695"/>
    <lineage>
        <taxon>Bacteria</taxon>
        <taxon>Bacillati</taxon>
        <taxon>Cyanobacteriota</taxon>
        <taxon>Cyanophyceae</taxon>
        <taxon>Oscillatoriophycideae</taxon>
        <taxon>Chroococcales</taxon>
        <taxon>Aphanothecaceae</taxon>
        <taxon>Aphanothece</taxon>
    </lineage>
</organism>
<gene>
    <name evidence="1" type="ORF">C7B81_13055</name>
</gene>
<accession>A0ABX5F5D0</accession>
<dbReference type="EMBL" id="PVWP01000009">
    <property type="protein sequence ID" value="PSB36500.1"/>
    <property type="molecule type" value="Genomic_DNA"/>
</dbReference>
<proteinExistence type="predicted"/>
<dbReference type="Proteomes" id="UP000238218">
    <property type="component" value="Unassembled WGS sequence"/>
</dbReference>
<evidence type="ECO:0000313" key="2">
    <source>
        <dbReference type="Proteomes" id="UP000238218"/>
    </source>
</evidence>
<reference evidence="1 2" key="2">
    <citation type="submission" date="2018-03" db="EMBL/GenBank/DDBJ databases">
        <title>The ancient ancestry and fast evolution of plastids.</title>
        <authorList>
            <person name="Moore K.R."/>
            <person name="Magnabosco C."/>
            <person name="Momper L."/>
            <person name="Gold D.A."/>
            <person name="Bosak T."/>
            <person name="Fournier G.P."/>
        </authorList>
    </citation>
    <scope>NUCLEOTIDE SEQUENCE [LARGE SCALE GENOMIC DNA]</scope>
    <source>
        <strain evidence="1 2">CCALA 015</strain>
    </source>
</reference>
<name>A0ABX5F5D0_9CHRO</name>
<evidence type="ECO:0000313" key="1">
    <source>
        <dbReference type="EMBL" id="PSB36500.1"/>
    </source>
</evidence>
<reference evidence="1 2" key="1">
    <citation type="submission" date="2018-02" db="EMBL/GenBank/DDBJ databases">
        <authorList>
            <person name="Moore K."/>
            <person name="Momper L."/>
        </authorList>
    </citation>
    <scope>NUCLEOTIDE SEQUENCE [LARGE SCALE GENOMIC DNA]</scope>
    <source>
        <strain evidence="1 2">CCALA 015</strain>
    </source>
</reference>
<protein>
    <submittedName>
        <fullName evidence="1">Uncharacterized protein</fullName>
    </submittedName>
</protein>
<comment type="caution">
    <text evidence="1">The sequence shown here is derived from an EMBL/GenBank/DDBJ whole genome shotgun (WGS) entry which is preliminary data.</text>
</comment>